<dbReference type="AlphaFoldDB" id="A0A1I5XF55"/>
<protein>
    <submittedName>
        <fullName evidence="3">NifU-like domain-containing protein</fullName>
    </submittedName>
</protein>
<evidence type="ECO:0000313" key="3">
    <source>
        <dbReference type="EMBL" id="SFQ30590.1"/>
    </source>
</evidence>
<dbReference type="InterPro" id="IPR001075">
    <property type="entry name" value="NIF_FeS_clus_asmbl_NifU_C"/>
</dbReference>
<proteinExistence type="predicted"/>
<evidence type="ECO:0000256" key="1">
    <source>
        <dbReference type="ARBA" id="ARBA00049958"/>
    </source>
</evidence>
<dbReference type="Pfam" id="PF01106">
    <property type="entry name" value="NifU"/>
    <property type="match status" value="1"/>
</dbReference>
<dbReference type="GO" id="GO:0016226">
    <property type="term" value="P:iron-sulfur cluster assembly"/>
    <property type="evidence" value="ECO:0007669"/>
    <property type="project" value="InterPro"/>
</dbReference>
<comment type="function">
    <text evidence="1">May be involved in the formation or repair of [Fe-S] clusters present in iron-sulfur proteins.</text>
</comment>
<reference evidence="4" key="1">
    <citation type="submission" date="2016-10" db="EMBL/GenBank/DDBJ databases">
        <authorList>
            <person name="Varghese N."/>
            <person name="Submissions S."/>
        </authorList>
    </citation>
    <scope>NUCLEOTIDE SEQUENCE [LARGE SCALE GENOMIC DNA]</scope>
    <source>
        <strain evidence="4">P18</strain>
    </source>
</reference>
<evidence type="ECO:0000313" key="4">
    <source>
        <dbReference type="Proteomes" id="UP000182624"/>
    </source>
</evidence>
<dbReference type="Proteomes" id="UP000182624">
    <property type="component" value="Unassembled WGS sequence"/>
</dbReference>
<dbReference type="InterPro" id="IPR034904">
    <property type="entry name" value="FSCA_dom_sf"/>
</dbReference>
<name>A0A1I5XF55_9FIRM</name>
<accession>A0A1I5XF55</accession>
<evidence type="ECO:0000259" key="2">
    <source>
        <dbReference type="Pfam" id="PF01106"/>
    </source>
</evidence>
<dbReference type="SUPFAM" id="SSF117916">
    <property type="entry name" value="Fe-S cluster assembly (FSCA) domain-like"/>
    <property type="match status" value="1"/>
</dbReference>
<dbReference type="GO" id="GO:0005506">
    <property type="term" value="F:iron ion binding"/>
    <property type="evidence" value="ECO:0007669"/>
    <property type="project" value="InterPro"/>
</dbReference>
<dbReference type="EMBL" id="FOXO01000031">
    <property type="protein sequence ID" value="SFQ30590.1"/>
    <property type="molecule type" value="Genomic_DNA"/>
</dbReference>
<dbReference type="OrthoDB" id="9796965at2"/>
<gene>
    <name evidence="3" type="ORF">SAMN04487928_13132</name>
</gene>
<keyword evidence="4" id="KW-1185">Reference proteome</keyword>
<sequence>MEEKTHKLKVEIIMEDYIKNTIAGMIQGDGGWVEFVSFKDNRLTLLFRAECSKCFILDRCCNWIKGRILEDLGQNVEIEAIRKKPFFWET</sequence>
<dbReference type="GO" id="GO:0051536">
    <property type="term" value="F:iron-sulfur cluster binding"/>
    <property type="evidence" value="ECO:0007669"/>
    <property type="project" value="InterPro"/>
</dbReference>
<feature type="domain" description="NIF system FeS cluster assembly NifU C-terminal" evidence="2">
    <location>
        <begin position="15"/>
        <end position="78"/>
    </location>
</feature>
<dbReference type="Gene3D" id="3.30.300.130">
    <property type="entry name" value="Fe-S cluster assembly (FSCA)"/>
    <property type="match status" value="1"/>
</dbReference>
<organism evidence="3 4">
    <name type="scientific">Butyrivibrio proteoclasticus</name>
    <dbReference type="NCBI Taxonomy" id="43305"/>
    <lineage>
        <taxon>Bacteria</taxon>
        <taxon>Bacillati</taxon>
        <taxon>Bacillota</taxon>
        <taxon>Clostridia</taxon>
        <taxon>Lachnospirales</taxon>
        <taxon>Lachnospiraceae</taxon>
        <taxon>Butyrivibrio</taxon>
    </lineage>
</organism>